<dbReference type="EC" id="2.4.1.57" evidence="5"/>
<dbReference type="GO" id="GO:0009103">
    <property type="term" value="P:lipopolysaccharide biosynthetic process"/>
    <property type="evidence" value="ECO:0007669"/>
    <property type="project" value="TreeGrafter"/>
</dbReference>
<dbReference type="PANTHER" id="PTHR46401">
    <property type="entry name" value="GLYCOSYLTRANSFERASE WBBK-RELATED"/>
    <property type="match status" value="1"/>
</dbReference>
<accession>A0A0P1FS17</accession>
<dbReference type="Gene3D" id="3.40.50.2000">
    <property type="entry name" value="Glycogen Phosphorylase B"/>
    <property type="match status" value="2"/>
</dbReference>
<dbReference type="OrthoDB" id="9793726at2"/>
<dbReference type="InterPro" id="IPR022623">
    <property type="entry name" value="Glyco_trans_4"/>
</dbReference>
<dbReference type="InterPro" id="IPR001296">
    <property type="entry name" value="Glyco_trans_1"/>
</dbReference>
<reference evidence="5 7" key="1">
    <citation type="submission" date="2015-09" db="EMBL/GenBank/DDBJ databases">
        <authorList>
            <consortium name="Swine Surveillance"/>
        </authorList>
    </citation>
    <scope>NUCLEOTIDE SEQUENCE [LARGE SCALE GENOMIC DNA]</scope>
    <source>
        <strain evidence="5 7">5120</strain>
    </source>
</reference>
<dbReference type="CDD" id="cd03818">
    <property type="entry name" value="GT4_ExpC-like"/>
    <property type="match status" value="1"/>
</dbReference>
<evidence type="ECO:0000313" key="4">
    <source>
        <dbReference type="EMBL" id="CUH66627.1"/>
    </source>
</evidence>
<dbReference type="SUPFAM" id="SSF53756">
    <property type="entry name" value="UDP-Glycosyltransferase/glycogen phosphorylase"/>
    <property type="match status" value="1"/>
</dbReference>
<keyword evidence="1 5" id="KW-0808">Transferase</keyword>
<dbReference type="Proteomes" id="UP000051887">
    <property type="component" value="Unassembled WGS sequence"/>
</dbReference>
<dbReference type="Pfam" id="PF00534">
    <property type="entry name" value="Glycos_transf_1"/>
    <property type="match status" value="1"/>
</dbReference>
<evidence type="ECO:0000256" key="1">
    <source>
        <dbReference type="ARBA" id="ARBA00022679"/>
    </source>
</evidence>
<dbReference type="GO" id="GO:0016757">
    <property type="term" value="F:glycosyltransferase activity"/>
    <property type="evidence" value="ECO:0007669"/>
    <property type="project" value="UniProtKB-KW"/>
</dbReference>
<dbReference type="RefSeq" id="WP_058242611.1">
    <property type="nucleotide sequence ID" value="NZ_CYSB01000026.1"/>
</dbReference>
<evidence type="ECO:0000313" key="6">
    <source>
        <dbReference type="Proteomes" id="UP000051086"/>
    </source>
</evidence>
<name>A0A0P1FS17_9RHOB</name>
<sequence>MKILFIHQNFPGQYKHLAPALAAAGHQCVALTLRVKEPTTWNGVRVLPYQIKRKQGQGIHPWVTDFDTKVIRAEACFHAAMHLRDSGFTPDIIVGHHGWGETMFLRDVWPKARIGLYCELYHLANEEHLGFDPEFQSDSTTLDALRIRLKNLNNLVHLQVADAGISPTQFQAGTFPPEWRQKIEVIHDGIDTDLVTANPEVRFALPDGSEVTRRDEVITFVNRNLEPYRGYHIFMRALPRLLRERPNAKVLIVGGDDVSYGARPPKGQTWKQIFIDEVRGQIPTPNWQRVHFLGKIPYDQFIKLLQVSRVHLYLTYPFVLSWSLFEAMSAEAAIVASDTGPLKEAIRDGENGMLVDFFDGDGLVEKCCALLEDAEMRRSFGQAARKHIVQNYDLRSQCLPRQMQWVDHLAGLEPQPIRD</sequence>
<reference evidence="4 6" key="2">
    <citation type="submission" date="2015-09" db="EMBL/GenBank/DDBJ databases">
        <authorList>
            <person name="Rodrigo-Torres L."/>
            <person name="Arahal D.R."/>
        </authorList>
    </citation>
    <scope>NUCLEOTIDE SEQUENCE [LARGE SCALE GENOMIC DNA]</scope>
    <source>
        <strain evidence="4 6">CECT 5118</strain>
    </source>
</reference>
<evidence type="ECO:0000259" key="3">
    <source>
        <dbReference type="Pfam" id="PF12000"/>
    </source>
</evidence>
<gene>
    <name evidence="5" type="primary">pimA</name>
    <name evidence="4" type="ORF">TL5118_01847</name>
    <name evidence="5" type="ORF">TL5120_01080</name>
</gene>
<dbReference type="PANTHER" id="PTHR46401:SF2">
    <property type="entry name" value="GLYCOSYLTRANSFERASE WBBK-RELATED"/>
    <property type="match status" value="1"/>
</dbReference>
<dbReference type="EMBL" id="CYSB01000026">
    <property type="protein sequence ID" value="CUH66627.1"/>
    <property type="molecule type" value="Genomic_DNA"/>
</dbReference>
<dbReference type="Proteomes" id="UP000051086">
    <property type="component" value="Unassembled WGS sequence"/>
</dbReference>
<dbReference type="Pfam" id="PF12000">
    <property type="entry name" value="Glyco_trans_4_3"/>
    <property type="match status" value="1"/>
</dbReference>
<feature type="domain" description="Glycosyl transferase family 4" evidence="3">
    <location>
        <begin position="25"/>
        <end position="194"/>
    </location>
</feature>
<evidence type="ECO:0000313" key="7">
    <source>
        <dbReference type="Proteomes" id="UP000051887"/>
    </source>
</evidence>
<protein>
    <submittedName>
        <fullName evidence="5">GDP-mannose-dependent alpha-(1-2)-phosphatidylinositol mannosyltransferase</fullName>
        <ecNumber evidence="5">2.4.1.57</ecNumber>
    </submittedName>
</protein>
<keyword evidence="6" id="KW-1185">Reference proteome</keyword>
<keyword evidence="5" id="KW-0328">Glycosyltransferase</keyword>
<organism evidence="5 7">
    <name type="scientific">Thalassovita autumnalis</name>
    <dbReference type="NCBI Taxonomy" id="2072972"/>
    <lineage>
        <taxon>Bacteria</taxon>
        <taxon>Pseudomonadati</taxon>
        <taxon>Pseudomonadota</taxon>
        <taxon>Alphaproteobacteria</taxon>
        <taxon>Rhodobacterales</taxon>
        <taxon>Roseobacteraceae</taxon>
        <taxon>Thalassovita</taxon>
    </lineage>
</organism>
<proteinExistence type="predicted"/>
<evidence type="ECO:0000313" key="5">
    <source>
        <dbReference type="EMBL" id="CUH71294.1"/>
    </source>
</evidence>
<dbReference type="AlphaFoldDB" id="A0A0P1FS17"/>
<evidence type="ECO:0000259" key="2">
    <source>
        <dbReference type="Pfam" id="PF00534"/>
    </source>
</evidence>
<feature type="domain" description="Glycosyl transferase family 1" evidence="2">
    <location>
        <begin position="214"/>
        <end position="387"/>
    </location>
</feature>
<dbReference type="EMBL" id="CYSC01000017">
    <property type="protein sequence ID" value="CUH71294.1"/>
    <property type="molecule type" value="Genomic_DNA"/>
</dbReference>